<sequence>MQLLLLWSHRPRGESSRTSVKFKPANKRRGCSKAAALCAPRRGEPQSEAATVIARFTPA</sequence>
<dbReference type="Proteomes" id="UP000314294">
    <property type="component" value="Unassembled WGS sequence"/>
</dbReference>
<gene>
    <name evidence="1" type="ORF">EYF80_053425</name>
</gene>
<comment type="caution">
    <text evidence="1">The sequence shown here is derived from an EMBL/GenBank/DDBJ whole genome shotgun (WGS) entry which is preliminary data.</text>
</comment>
<evidence type="ECO:0000313" key="1">
    <source>
        <dbReference type="EMBL" id="TNN36411.1"/>
    </source>
</evidence>
<dbReference type="AlphaFoldDB" id="A0A4Z2F6K7"/>
<dbReference type="EMBL" id="SRLO01001622">
    <property type="protein sequence ID" value="TNN36411.1"/>
    <property type="molecule type" value="Genomic_DNA"/>
</dbReference>
<organism evidence="1 2">
    <name type="scientific">Liparis tanakae</name>
    <name type="common">Tanaka's snailfish</name>
    <dbReference type="NCBI Taxonomy" id="230148"/>
    <lineage>
        <taxon>Eukaryota</taxon>
        <taxon>Metazoa</taxon>
        <taxon>Chordata</taxon>
        <taxon>Craniata</taxon>
        <taxon>Vertebrata</taxon>
        <taxon>Euteleostomi</taxon>
        <taxon>Actinopterygii</taxon>
        <taxon>Neopterygii</taxon>
        <taxon>Teleostei</taxon>
        <taxon>Neoteleostei</taxon>
        <taxon>Acanthomorphata</taxon>
        <taxon>Eupercaria</taxon>
        <taxon>Perciformes</taxon>
        <taxon>Cottioidei</taxon>
        <taxon>Cottales</taxon>
        <taxon>Liparidae</taxon>
        <taxon>Liparis</taxon>
    </lineage>
</organism>
<evidence type="ECO:0000313" key="2">
    <source>
        <dbReference type="Proteomes" id="UP000314294"/>
    </source>
</evidence>
<proteinExistence type="predicted"/>
<keyword evidence="2" id="KW-1185">Reference proteome</keyword>
<name>A0A4Z2F6K7_9TELE</name>
<reference evidence="1 2" key="1">
    <citation type="submission" date="2019-03" db="EMBL/GenBank/DDBJ databases">
        <title>First draft genome of Liparis tanakae, snailfish: a comprehensive survey of snailfish specific genes.</title>
        <authorList>
            <person name="Kim W."/>
            <person name="Song I."/>
            <person name="Jeong J.-H."/>
            <person name="Kim D."/>
            <person name="Kim S."/>
            <person name="Ryu S."/>
            <person name="Song J.Y."/>
            <person name="Lee S.K."/>
        </authorList>
    </citation>
    <scope>NUCLEOTIDE SEQUENCE [LARGE SCALE GENOMIC DNA]</scope>
    <source>
        <tissue evidence="1">Muscle</tissue>
    </source>
</reference>
<protein>
    <submittedName>
        <fullName evidence="1">Uncharacterized protein</fullName>
    </submittedName>
</protein>
<accession>A0A4Z2F6K7</accession>